<comment type="caution">
    <text evidence="1">The sequence shown here is derived from an EMBL/GenBank/DDBJ whole genome shotgun (WGS) entry which is preliminary data.</text>
</comment>
<reference evidence="1" key="1">
    <citation type="journal article" date="2015" name="Nature">
        <title>Complex archaea that bridge the gap between prokaryotes and eukaryotes.</title>
        <authorList>
            <person name="Spang A."/>
            <person name="Saw J.H."/>
            <person name="Jorgensen S.L."/>
            <person name="Zaremba-Niedzwiedzka K."/>
            <person name="Martijn J."/>
            <person name="Lind A.E."/>
            <person name="van Eijk R."/>
            <person name="Schleper C."/>
            <person name="Guy L."/>
            <person name="Ettema T.J."/>
        </authorList>
    </citation>
    <scope>NUCLEOTIDE SEQUENCE</scope>
</reference>
<name>A0A0F9THQ8_9ZZZZ</name>
<evidence type="ECO:0000313" key="1">
    <source>
        <dbReference type="EMBL" id="KKN74437.1"/>
    </source>
</evidence>
<accession>A0A0F9THQ8</accession>
<organism evidence="1">
    <name type="scientific">marine sediment metagenome</name>
    <dbReference type="NCBI Taxonomy" id="412755"/>
    <lineage>
        <taxon>unclassified sequences</taxon>
        <taxon>metagenomes</taxon>
        <taxon>ecological metagenomes</taxon>
    </lineage>
</organism>
<gene>
    <name evidence="1" type="ORF">LCGC14_0390570</name>
</gene>
<dbReference type="AlphaFoldDB" id="A0A0F9THQ8"/>
<sequence>MGFNLGGAITGGLGGFLVGGPAGAVIGAGLGSQAKKDQAAKTTFGTIPQTAEATESRKRLFELATGEPPEVPRQKIAPLPPRTEERDIARTTAKELIQPTDFMSLPEVQGIIQEARVTGDLLANRLSRMLQASGNLTSTTGRDVLGRAVTDVQKSLASSLAPFASEERARRTSLIPVLETLGLTEEERERGIGQAEFDAEFQQEFAESKQLETFIIPLLKSIIELQPGVQPIIKGDQPSSISQFAPLIGPLLTGILKKSPSATGGGFAGTNTAAGFSRPTPQGTFFA</sequence>
<proteinExistence type="predicted"/>
<protein>
    <submittedName>
        <fullName evidence="1">Uncharacterized protein</fullName>
    </submittedName>
</protein>
<dbReference type="EMBL" id="LAZR01000326">
    <property type="protein sequence ID" value="KKN74437.1"/>
    <property type="molecule type" value="Genomic_DNA"/>
</dbReference>